<keyword evidence="1" id="KW-0963">Cytoplasm</keyword>
<comment type="subunit">
    <text evidence="1">Homodimer.</text>
</comment>
<dbReference type="SUPFAM" id="SSF82607">
    <property type="entry name" value="YbaB-like"/>
    <property type="match status" value="1"/>
</dbReference>
<comment type="similarity">
    <text evidence="1">Belongs to the YbaB/EbfC family.</text>
</comment>
<dbReference type="Gene3D" id="3.30.1310.10">
    <property type="entry name" value="Nucleoid-associated protein YbaB-like domain"/>
    <property type="match status" value="1"/>
</dbReference>
<gene>
    <name evidence="3" type="primary">MCYN0834</name>
    <name evidence="3" type="ORF">NCTC10142_00856</name>
    <name evidence="4" type="ORF">RRG46_00090</name>
</gene>
<sequence>MNPELIKRLKSMQKELETKQAELESKEFVVEKQGIKITALGSREIQNIELDEILIDPEDKELLQDLLVVAFNELMDKIQEAQEELTPNNMPGGFPF</sequence>
<keyword evidence="2" id="KW-0175">Coiled coil</keyword>
<name>A0A449AJ70_9BACT</name>
<organism evidence="3 5">
    <name type="scientific">Mycoplasmopsis cynos</name>
    <dbReference type="NCBI Taxonomy" id="171284"/>
    <lineage>
        <taxon>Bacteria</taxon>
        <taxon>Bacillati</taxon>
        <taxon>Mycoplasmatota</taxon>
        <taxon>Mycoplasmoidales</taxon>
        <taxon>Metamycoplasmataceae</taxon>
        <taxon>Mycoplasmopsis</taxon>
    </lineage>
</organism>
<dbReference type="RefSeq" id="WP_129720993.1">
    <property type="nucleotide sequence ID" value="NZ_CP103987.1"/>
</dbReference>
<evidence type="ECO:0000313" key="6">
    <source>
        <dbReference type="Proteomes" id="UP001327314"/>
    </source>
</evidence>
<dbReference type="InterPro" id="IPR036894">
    <property type="entry name" value="YbaB-like_sf"/>
</dbReference>
<evidence type="ECO:0000313" key="4">
    <source>
        <dbReference type="EMBL" id="WQQ19948.1"/>
    </source>
</evidence>
<keyword evidence="1" id="KW-0238">DNA-binding</keyword>
<dbReference type="AlphaFoldDB" id="A0A449AJ70"/>
<keyword evidence="3" id="KW-0614">Plasmid</keyword>
<reference evidence="4 6" key="2">
    <citation type="submission" date="2023-12" db="EMBL/GenBank/DDBJ databases">
        <title>Hybrid Genome Assemblies of Mycoplasma cynos and Mycoplasma felis isolated from Dogs and Cats with Infectious Respiratory Disease.</title>
        <authorList>
            <person name="Framst I."/>
            <person name="Cai H."/>
            <person name="Ramesh P."/>
            <person name="Maboni G."/>
        </authorList>
    </citation>
    <scope>NUCLEOTIDE SEQUENCE [LARGE SCALE GENOMIC DNA]</scope>
    <source>
        <strain evidence="4 6">30510</strain>
    </source>
</reference>
<dbReference type="EMBL" id="LR214986">
    <property type="protein sequence ID" value="VEU65074.1"/>
    <property type="molecule type" value="Genomic_DNA"/>
</dbReference>
<dbReference type="Proteomes" id="UP000289506">
    <property type="component" value="Plasmid 13"/>
</dbReference>
<protein>
    <recommendedName>
        <fullName evidence="1">Nucleoid-associated protein NCTC10142_00856</fullName>
    </recommendedName>
</protein>
<dbReference type="GO" id="GO:0005737">
    <property type="term" value="C:cytoplasm"/>
    <property type="evidence" value="ECO:0007669"/>
    <property type="project" value="UniProtKB-UniRule"/>
</dbReference>
<feature type="coiled-coil region" evidence="2">
    <location>
        <begin position="2"/>
        <end position="29"/>
    </location>
</feature>
<comment type="subcellular location">
    <subcellularLocation>
        <location evidence="1">Cytoplasm</location>
        <location evidence="1">Nucleoid</location>
    </subcellularLocation>
</comment>
<evidence type="ECO:0000313" key="3">
    <source>
        <dbReference type="EMBL" id="VEU65074.1"/>
    </source>
</evidence>
<evidence type="ECO:0000256" key="2">
    <source>
        <dbReference type="SAM" id="Coils"/>
    </source>
</evidence>
<dbReference type="EMBL" id="CP141046">
    <property type="protein sequence ID" value="WQQ19948.1"/>
    <property type="molecule type" value="Genomic_DNA"/>
</dbReference>
<dbReference type="HAMAP" id="MF_00274">
    <property type="entry name" value="DNA_YbaB_EbfC"/>
    <property type="match status" value="1"/>
</dbReference>
<dbReference type="NCBIfam" id="TIGR00103">
    <property type="entry name" value="DNA_YbaB_EbfC"/>
    <property type="match status" value="1"/>
</dbReference>
<dbReference type="PIRSF" id="PIRSF004555">
    <property type="entry name" value="UCP004555"/>
    <property type="match status" value="1"/>
</dbReference>
<proteinExistence type="inferred from homology"/>
<reference evidence="3 5" key="1">
    <citation type="submission" date="2019-01" db="EMBL/GenBank/DDBJ databases">
        <authorList>
            <consortium name="Pathogen Informatics"/>
        </authorList>
    </citation>
    <scope>NUCLEOTIDE SEQUENCE [LARGE SCALE GENOMIC DNA]</scope>
    <source>
        <strain evidence="3 5">NCTC10142</strain>
        <plasmid evidence="5">13</plasmid>
    </source>
</reference>
<evidence type="ECO:0000313" key="5">
    <source>
        <dbReference type="Proteomes" id="UP000289506"/>
    </source>
</evidence>
<dbReference type="InterPro" id="IPR004401">
    <property type="entry name" value="YbaB/EbfC"/>
</dbReference>
<geneLocation type="plasmid" evidence="3 5">
    <name>13</name>
</geneLocation>
<comment type="function">
    <text evidence="1">Binds to DNA and alters its conformation. May be involved in regulation of gene expression, nucleoid organization and DNA protection.</text>
</comment>
<accession>A0A449AJ70</accession>
<dbReference type="GO" id="GO:0003677">
    <property type="term" value="F:DNA binding"/>
    <property type="evidence" value="ECO:0007669"/>
    <property type="project" value="UniProtKB-UniRule"/>
</dbReference>
<dbReference type="GO" id="GO:0043590">
    <property type="term" value="C:bacterial nucleoid"/>
    <property type="evidence" value="ECO:0007669"/>
    <property type="project" value="UniProtKB-UniRule"/>
</dbReference>
<dbReference type="Proteomes" id="UP001327314">
    <property type="component" value="Chromosome"/>
</dbReference>
<dbReference type="Pfam" id="PF02575">
    <property type="entry name" value="YbaB_DNA_bd"/>
    <property type="match status" value="1"/>
</dbReference>
<evidence type="ECO:0000256" key="1">
    <source>
        <dbReference type="HAMAP-Rule" id="MF_00274"/>
    </source>
</evidence>